<accession>A0A8C5LIZ3</accession>
<feature type="compositionally biased region" description="Basic residues" evidence="1">
    <location>
        <begin position="15"/>
        <end position="24"/>
    </location>
</feature>
<dbReference type="OrthoDB" id="9837803at2759"/>
<feature type="region of interest" description="Disordered" evidence="1">
    <location>
        <begin position="267"/>
        <end position="295"/>
    </location>
</feature>
<evidence type="ECO:0000256" key="1">
    <source>
        <dbReference type="SAM" id="MobiDB-lite"/>
    </source>
</evidence>
<dbReference type="Proteomes" id="UP000694569">
    <property type="component" value="Unplaced"/>
</dbReference>
<dbReference type="AlphaFoldDB" id="A0A8C5LIZ3"/>
<reference evidence="2" key="1">
    <citation type="submission" date="2025-08" db="UniProtKB">
        <authorList>
            <consortium name="Ensembl"/>
        </authorList>
    </citation>
    <scope>IDENTIFICATION</scope>
</reference>
<dbReference type="Ensembl" id="ENSLLET00000000830.1">
    <property type="protein sequence ID" value="ENSLLEP00000000801.1"/>
    <property type="gene ID" value="ENSLLEG00000000517.1"/>
</dbReference>
<sequence length="317" mass="35817">MKYGLSDDPSFLSKSSKKHRKRVSTHIPYTLKKPWAIRYEPITSQDGDPVIIESRCGVLHDADLVSEKEEGENTHAANHQEFPQEKQEIRHLIQDGDANDVPHQQEKGVSSRRAEVGAVYCNHDVCVTIQELDKLLQAPETTFQTAQEEASKLIVCAFQFLHDGKDKRAERQGSGVIPQCPAQRREDGEGRHVIWFLKSPVIRSKRSGQRHLPQRYDEIGQPEEHEGVVVIRLSPVESEQAAGVRAQTGDDGGVKFLRVADERIPYSSEKFHSPLPQSTGQSSPRPECRPGTSARRHIKLITMAMIRPRMIQYHDTV</sequence>
<evidence type="ECO:0000313" key="3">
    <source>
        <dbReference type="Proteomes" id="UP000694569"/>
    </source>
</evidence>
<dbReference type="GeneTree" id="ENSGT00900000143551"/>
<reference evidence="2" key="2">
    <citation type="submission" date="2025-09" db="UniProtKB">
        <authorList>
            <consortium name="Ensembl"/>
        </authorList>
    </citation>
    <scope>IDENTIFICATION</scope>
</reference>
<evidence type="ECO:0000313" key="2">
    <source>
        <dbReference type="Ensembl" id="ENSLLEP00000000801.1"/>
    </source>
</evidence>
<organism evidence="2 3">
    <name type="scientific">Leptobrachium leishanense</name>
    <name type="common">Leishan spiny toad</name>
    <dbReference type="NCBI Taxonomy" id="445787"/>
    <lineage>
        <taxon>Eukaryota</taxon>
        <taxon>Metazoa</taxon>
        <taxon>Chordata</taxon>
        <taxon>Craniata</taxon>
        <taxon>Vertebrata</taxon>
        <taxon>Euteleostomi</taxon>
        <taxon>Amphibia</taxon>
        <taxon>Batrachia</taxon>
        <taxon>Anura</taxon>
        <taxon>Pelobatoidea</taxon>
        <taxon>Megophryidae</taxon>
        <taxon>Leptobrachium</taxon>
    </lineage>
</organism>
<protein>
    <submittedName>
        <fullName evidence="2">Uncharacterized protein</fullName>
    </submittedName>
</protein>
<name>A0A8C5LIZ3_9ANUR</name>
<feature type="region of interest" description="Disordered" evidence="1">
    <location>
        <begin position="1"/>
        <end position="25"/>
    </location>
</feature>
<keyword evidence="3" id="KW-1185">Reference proteome</keyword>
<feature type="compositionally biased region" description="Polar residues" evidence="1">
    <location>
        <begin position="275"/>
        <end position="284"/>
    </location>
</feature>
<proteinExistence type="predicted"/>